<protein>
    <submittedName>
        <fullName evidence="4">Uncharacterized protein</fullName>
    </submittedName>
</protein>
<comment type="caution">
    <text evidence="4">The sequence shown here is derived from an EMBL/GenBank/DDBJ whole genome shotgun (WGS) entry which is preliminary data.</text>
</comment>
<proteinExistence type="predicted"/>
<dbReference type="Proteomes" id="UP000628463">
    <property type="component" value="Unassembled WGS sequence"/>
</dbReference>
<organism evidence="4 5">
    <name type="scientific">Lachnospira hominis</name>
    <name type="common">ex Liu et al. 2021</name>
    <dbReference type="NCBI Taxonomy" id="2763051"/>
    <lineage>
        <taxon>Bacteria</taxon>
        <taxon>Bacillati</taxon>
        <taxon>Bacillota</taxon>
        <taxon>Clostridia</taxon>
        <taxon>Lachnospirales</taxon>
        <taxon>Lachnospiraceae</taxon>
        <taxon>Lachnospira</taxon>
    </lineage>
</organism>
<keyword evidence="2" id="KW-0472">Membrane</keyword>
<feature type="region of interest" description="Disordered" evidence="1">
    <location>
        <begin position="432"/>
        <end position="472"/>
    </location>
</feature>
<evidence type="ECO:0000256" key="3">
    <source>
        <dbReference type="SAM" id="SignalP"/>
    </source>
</evidence>
<accession>A0ABR7G307</accession>
<name>A0ABR7G307_9FIRM</name>
<evidence type="ECO:0000313" key="5">
    <source>
        <dbReference type="Proteomes" id="UP000628463"/>
    </source>
</evidence>
<keyword evidence="2" id="KW-1133">Transmembrane helix</keyword>
<gene>
    <name evidence="4" type="ORF">H8S01_09130</name>
</gene>
<feature type="transmembrane region" description="Helical" evidence="2">
    <location>
        <begin position="480"/>
        <end position="500"/>
    </location>
</feature>
<evidence type="ECO:0000256" key="1">
    <source>
        <dbReference type="SAM" id="MobiDB-lite"/>
    </source>
</evidence>
<keyword evidence="5" id="KW-1185">Reference proteome</keyword>
<sequence length="505" mass="54134">MKNKLFTILIGLAMVAAILPAYKVKAEETGHKHCICGAQHTEKGDHVSDTQTEYSTRLYMKDGKLMMGDGEWETRETALTPYVSYDAYSLESGNYYLDTDLEFSYELIEMPVLFIDGDVNLCLNGHSIILASSQSSVIEVIKGKSLTLTDCKGGGNISHKGIYSAGHGITTAGTFNMYGGNITNNFTFGVTNNIADKANNGGGVFIEPNCTMNMYGGTITNNKAVSGKDSSTGEAIEGHGGGVYVSKDSEFNMYGGEISGNKSNLTGGGVYNLGTMTVSGDAKISGNGKNSRNYSNAYMGERGTLTIGGKLTGKIGVSKYDSKVGDVVVTGADADTDYSAIFFSDNFNFDVKHDGNNIVLIPHTHVLGEWKHNGILHWHECEVCSKVLDDAEHTWDEGVITKEPTTDAEGEKTFTCDVCKATKTEAIDKLPVVNDEIQDGSNNSQDTDVSDKNQNNGTTGEQNNDTSAITSPETGDKMNLVLWIALLAVSTSTVIGTAVVKRKTI</sequence>
<evidence type="ECO:0000313" key="4">
    <source>
        <dbReference type="EMBL" id="MBC5681121.1"/>
    </source>
</evidence>
<evidence type="ECO:0000256" key="2">
    <source>
        <dbReference type="SAM" id="Phobius"/>
    </source>
</evidence>
<dbReference type="EMBL" id="JACOPD010000006">
    <property type="protein sequence ID" value="MBC5681121.1"/>
    <property type="molecule type" value="Genomic_DNA"/>
</dbReference>
<feature type="compositionally biased region" description="Low complexity" evidence="1">
    <location>
        <begin position="453"/>
        <end position="464"/>
    </location>
</feature>
<feature type="signal peptide" evidence="3">
    <location>
        <begin position="1"/>
        <end position="26"/>
    </location>
</feature>
<dbReference type="RefSeq" id="WP_186836987.1">
    <property type="nucleotide sequence ID" value="NZ_JACOPD010000006.1"/>
</dbReference>
<feature type="chain" id="PRO_5045367511" evidence="3">
    <location>
        <begin position="27"/>
        <end position="505"/>
    </location>
</feature>
<reference evidence="4 5" key="1">
    <citation type="submission" date="2020-08" db="EMBL/GenBank/DDBJ databases">
        <title>Genome public.</title>
        <authorList>
            <person name="Liu C."/>
            <person name="Sun Q."/>
        </authorList>
    </citation>
    <scope>NUCLEOTIDE SEQUENCE [LARGE SCALE GENOMIC DNA]</scope>
    <source>
        <strain evidence="4 5">NSJ-43</strain>
    </source>
</reference>
<keyword evidence="2" id="KW-0812">Transmembrane</keyword>
<keyword evidence="3" id="KW-0732">Signal</keyword>